<dbReference type="Proteomes" id="UP001187471">
    <property type="component" value="Unassembled WGS sequence"/>
</dbReference>
<reference evidence="7" key="1">
    <citation type="submission" date="2022-12" db="EMBL/GenBank/DDBJ databases">
        <title>Draft genome assemblies for two species of Escallonia (Escalloniales).</title>
        <authorList>
            <person name="Chanderbali A."/>
            <person name="Dervinis C."/>
            <person name="Anghel I."/>
            <person name="Soltis D."/>
            <person name="Soltis P."/>
            <person name="Zapata F."/>
        </authorList>
    </citation>
    <scope>NUCLEOTIDE SEQUENCE</scope>
    <source>
        <strain evidence="7">UCBG92.1500</strain>
        <tissue evidence="7">Leaf</tissue>
    </source>
</reference>
<dbReference type="AlphaFoldDB" id="A0AA88UBH5"/>
<comment type="caution">
    <text evidence="7">The sequence shown here is derived from an EMBL/GenBank/DDBJ whole genome shotgun (WGS) entry which is preliminary data.</text>
</comment>
<dbReference type="PANTHER" id="PTHR31920">
    <property type="entry name" value="B3 DOMAIN-CONTAINING"/>
    <property type="match status" value="1"/>
</dbReference>
<dbReference type="PROSITE" id="PS50863">
    <property type="entry name" value="B3"/>
    <property type="match status" value="1"/>
</dbReference>
<proteinExistence type="predicted"/>
<evidence type="ECO:0000256" key="3">
    <source>
        <dbReference type="ARBA" id="ARBA00023125"/>
    </source>
</evidence>
<dbReference type="Gene3D" id="2.40.330.10">
    <property type="entry name" value="DNA-binding pseudobarrel domain"/>
    <property type="match status" value="1"/>
</dbReference>
<keyword evidence="4" id="KW-0804">Transcription</keyword>
<evidence type="ECO:0000256" key="5">
    <source>
        <dbReference type="ARBA" id="ARBA00023242"/>
    </source>
</evidence>
<protein>
    <recommendedName>
        <fullName evidence="6">TF-B3 domain-containing protein</fullName>
    </recommendedName>
</protein>
<evidence type="ECO:0000256" key="4">
    <source>
        <dbReference type="ARBA" id="ARBA00023163"/>
    </source>
</evidence>
<dbReference type="SMART" id="SM01019">
    <property type="entry name" value="B3"/>
    <property type="match status" value="1"/>
</dbReference>
<accession>A0AA88UBH5</accession>
<dbReference type="SUPFAM" id="SSF101936">
    <property type="entry name" value="DNA-binding pseudobarrel domain"/>
    <property type="match status" value="1"/>
</dbReference>
<dbReference type="PANTHER" id="PTHR31920:SF145">
    <property type="entry name" value="B3 DOMAIN-CONTAINING PROTEIN REM20-LIKE ISOFORM X1"/>
    <property type="match status" value="1"/>
</dbReference>
<dbReference type="CDD" id="cd10017">
    <property type="entry name" value="B3_DNA"/>
    <property type="match status" value="1"/>
</dbReference>
<evidence type="ECO:0000259" key="6">
    <source>
        <dbReference type="PROSITE" id="PS50863"/>
    </source>
</evidence>
<evidence type="ECO:0000256" key="1">
    <source>
        <dbReference type="ARBA" id="ARBA00004123"/>
    </source>
</evidence>
<sequence>MDAHPVQASSSIFSPVKFGNLERIPFGFLKHMSDETSGSVSLMGSSGNTWEVNLMKNNESLFFNKGWSSFVKDHFAELWDFIVFKYDGNSHFTVKVFDKSGCEKETAFLAKCSQDALKLYLTIAQSTNSASIPFCWTSGSMSGPVKRSQAQNNRGVNLNAVKINQLLKKKAKALSIAIAKWEDGFHFRKVGSESAYTQVSAMNFRSIGLLIAAEDTGPVKRSQAQQNRGVNLSAVKINQLLRKKARALFIAIAKCEDGCNHGELAQASVTLLGIEA</sequence>
<keyword evidence="5" id="KW-0539">Nucleus</keyword>
<evidence type="ECO:0000256" key="2">
    <source>
        <dbReference type="ARBA" id="ARBA00023015"/>
    </source>
</evidence>
<feature type="domain" description="TF-B3" evidence="6">
    <location>
        <begin position="24"/>
        <end position="100"/>
    </location>
</feature>
<dbReference type="InterPro" id="IPR003340">
    <property type="entry name" value="B3_DNA-bd"/>
</dbReference>
<gene>
    <name evidence="7" type="ORF">RJ640_013438</name>
</gene>
<name>A0AA88UBH5_9ASTE</name>
<keyword evidence="8" id="KW-1185">Reference proteome</keyword>
<dbReference type="GO" id="GO:0005634">
    <property type="term" value="C:nucleus"/>
    <property type="evidence" value="ECO:0007669"/>
    <property type="project" value="UniProtKB-SubCell"/>
</dbReference>
<dbReference type="EMBL" id="JAVXUO010002136">
    <property type="protein sequence ID" value="KAK2975946.1"/>
    <property type="molecule type" value="Genomic_DNA"/>
</dbReference>
<dbReference type="Pfam" id="PF02362">
    <property type="entry name" value="B3"/>
    <property type="match status" value="1"/>
</dbReference>
<dbReference type="GO" id="GO:0003677">
    <property type="term" value="F:DNA binding"/>
    <property type="evidence" value="ECO:0007669"/>
    <property type="project" value="UniProtKB-KW"/>
</dbReference>
<keyword evidence="2" id="KW-0805">Transcription regulation</keyword>
<evidence type="ECO:0000313" key="7">
    <source>
        <dbReference type="EMBL" id="KAK2975946.1"/>
    </source>
</evidence>
<evidence type="ECO:0000313" key="8">
    <source>
        <dbReference type="Proteomes" id="UP001187471"/>
    </source>
</evidence>
<comment type="subcellular location">
    <subcellularLocation>
        <location evidence="1">Nucleus</location>
    </subcellularLocation>
</comment>
<dbReference type="InterPro" id="IPR050655">
    <property type="entry name" value="Plant_B3_domain"/>
</dbReference>
<organism evidence="7 8">
    <name type="scientific">Escallonia rubra</name>
    <dbReference type="NCBI Taxonomy" id="112253"/>
    <lineage>
        <taxon>Eukaryota</taxon>
        <taxon>Viridiplantae</taxon>
        <taxon>Streptophyta</taxon>
        <taxon>Embryophyta</taxon>
        <taxon>Tracheophyta</taxon>
        <taxon>Spermatophyta</taxon>
        <taxon>Magnoliopsida</taxon>
        <taxon>eudicotyledons</taxon>
        <taxon>Gunneridae</taxon>
        <taxon>Pentapetalae</taxon>
        <taxon>asterids</taxon>
        <taxon>campanulids</taxon>
        <taxon>Escalloniales</taxon>
        <taxon>Escalloniaceae</taxon>
        <taxon>Escallonia</taxon>
    </lineage>
</organism>
<keyword evidence="3" id="KW-0238">DNA-binding</keyword>
<dbReference type="InterPro" id="IPR015300">
    <property type="entry name" value="DNA-bd_pseudobarrel_sf"/>
</dbReference>